<dbReference type="EMBL" id="LHXV01000007">
    <property type="protein sequence ID" value="KXB01589.1"/>
    <property type="molecule type" value="Genomic_DNA"/>
</dbReference>
<evidence type="ECO:0000256" key="1">
    <source>
        <dbReference type="ARBA" id="ARBA00023125"/>
    </source>
</evidence>
<name>A0A133V563_9EURY</name>
<evidence type="ECO:0000313" key="3">
    <source>
        <dbReference type="EMBL" id="KXB01589.1"/>
    </source>
</evidence>
<dbReference type="Gene3D" id="2.40.50.140">
    <property type="entry name" value="Nucleic acid-binding proteins"/>
    <property type="match status" value="2"/>
</dbReference>
<feature type="domain" description="OB" evidence="2">
    <location>
        <begin position="153"/>
        <end position="219"/>
    </location>
</feature>
<dbReference type="GO" id="GO:0000724">
    <property type="term" value="P:double-strand break repair via homologous recombination"/>
    <property type="evidence" value="ECO:0007669"/>
    <property type="project" value="TreeGrafter"/>
</dbReference>
<organism evidence="3 4">
    <name type="scientific">candidate division MSBL1 archaeon SCGC-AAA259O05</name>
    <dbReference type="NCBI Taxonomy" id="1698271"/>
    <lineage>
        <taxon>Archaea</taxon>
        <taxon>Methanobacteriati</taxon>
        <taxon>Methanobacteriota</taxon>
        <taxon>candidate division MSBL1</taxon>
    </lineage>
</organism>
<dbReference type="Pfam" id="PF01336">
    <property type="entry name" value="tRNA_anti-codon"/>
    <property type="match status" value="2"/>
</dbReference>
<keyword evidence="4" id="KW-1185">Reference proteome</keyword>
<dbReference type="SUPFAM" id="SSF50249">
    <property type="entry name" value="Nucleic acid-binding proteins"/>
    <property type="match status" value="2"/>
</dbReference>
<keyword evidence="1" id="KW-0238">DNA-binding</keyword>
<proteinExistence type="predicted"/>
<dbReference type="PATRIC" id="fig|1698271.3.peg.1222"/>
<sequence length="264" mass="29433">MSWRGRIVRNPPAEDVESLPELEKKLLKIEEIEPDMPILDVAAKVKRTFPPNEFERDDGSTGKVKNVILADGTGSIRASFWDDQVEIGEKLSEGDTVLIENARSVAGLQERPEIRIGGRTNLEVNPDRIEVGEMKPKRLKISEVGEGLDSLEVVGRITDRSEISTFTREDESEGKVGSLTIGDETGTIRVAIWGDRTEVMDRLERGDVIKITESYTVPGNYGGAEIHVGERGKIETNPECEEELPPVSEIPCEHFQQTKARRIE</sequence>
<dbReference type="InterPro" id="IPR004365">
    <property type="entry name" value="NA-bd_OB_tRNA"/>
</dbReference>
<feature type="domain" description="OB" evidence="2">
    <location>
        <begin position="56"/>
        <end position="100"/>
    </location>
</feature>
<dbReference type="PANTHER" id="PTHR13356:SF0">
    <property type="entry name" value="SOSS COMPLEX SUBUNIT B HOMOLOG"/>
    <property type="match status" value="1"/>
</dbReference>
<protein>
    <recommendedName>
        <fullName evidence="2">OB domain-containing protein</fullName>
    </recommendedName>
</protein>
<evidence type="ECO:0000313" key="4">
    <source>
        <dbReference type="Proteomes" id="UP000070344"/>
    </source>
</evidence>
<dbReference type="AlphaFoldDB" id="A0A133V563"/>
<dbReference type="CDD" id="cd04491">
    <property type="entry name" value="SoSSB_OBF"/>
    <property type="match status" value="2"/>
</dbReference>
<dbReference type="GO" id="GO:0003677">
    <property type="term" value="F:DNA binding"/>
    <property type="evidence" value="ECO:0007669"/>
    <property type="project" value="UniProtKB-KW"/>
</dbReference>
<gene>
    <name evidence="3" type="ORF">AKJ41_00895</name>
</gene>
<dbReference type="PANTHER" id="PTHR13356">
    <property type="entry name" value="OB FOLD NUCLEIC ACID BINDING PROTEIN-RELATED"/>
    <property type="match status" value="1"/>
</dbReference>
<dbReference type="GO" id="GO:0010212">
    <property type="term" value="P:response to ionizing radiation"/>
    <property type="evidence" value="ECO:0007669"/>
    <property type="project" value="TreeGrafter"/>
</dbReference>
<dbReference type="InterPro" id="IPR012340">
    <property type="entry name" value="NA-bd_OB-fold"/>
</dbReference>
<evidence type="ECO:0000259" key="2">
    <source>
        <dbReference type="Pfam" id="PF01336"/>
    </source>
</evidence>
<dbReference type="Proteomes" id="UP000070344">
    <property type="component" value="Unassembled WGS sequence"/>
</dbReference>
<comment type="caution">
    <text evidence="3">The sequence shown here is derived from an EMBL/GenBank/DDBJ whole genome shotgun (WGS) entry which is preliminary data.</text>
</comment>
<dbReference type="InterPro" id="IPR051231">
    <property type="entry name" value="SOSS-B"/>
</dbReference>
<accession>A0A133V563</accession>
<reference evidence="3 4" key="1">
    <citation type="journal article" date="2016" name="Sci. Rep.">
        <title>Metabolic traits of an uncultured archaeal lineage -MSBL1- from brine pools of the Red Sea.</title>
        <authorList>
            <person name="Mwirichia R."/>
            <person name="Alam I."/>
            <person name="Rashid M."/>
            <person name="Vinu M."/>
            <person name="Ba-Alawi W."/>
            <person name="Anthony Kamau A."/>
            <person name="Kamanda Ngugi D."/>
            <person name="Goker M."/>
            <person name="Klenk H.P."/>
            <person name="Bajic V."/>
            <person name="Stingl U."/>
        </authorList>
    </citation>
    <scope>NUCLEOTIDE SEQUENCE [LARGE SCALE GENOMIC DNA]</scope>
    <source>
        <strain evidence="3">SCGC-AAA259O05</strain>
    </source>
</reference>